<keyword evidence="4" id="KW-1185">Reference proteome</keyword>
<dbReference type="EMBL" id="KK784925">
    <property type="protein sequence ID" value="KDO61311.1"/>
    <property type="molecule type" value="Genomic_DNA"/>
</dbReference>
<feature type="chain" id="PRO_5001637090" description="Bulb-type lectin domain-containing protein" evidence="2">
    <location>
        <begin position="23"/>
        <end position="330"/>
    </location>
</feature>
<feature type="signal peptide" evidence="2">
    <location>
        <begin position="1"/>
        <end position="22"/>
    </location>
</feature>
<keyword evidence="1 2" id="KW-0732">Signal</keyword>
<evidence type="ECO:0000256" key="1">
    <source>
        <dbReference type="ARBA" id="ARBA00022729"/>
    </source>
</evidence>
<name>A0A067FDN0_CITSI</name>
<evidence type="ECO:0008006" key="5">
    <source>
        <dbReference type="Google" id="ProtNLM"/>
    </source>
</evidence>
<dbReference type="PANTHER" id="PTHR47976">
    <property type="entry name" value="G-TYPE LECTIN S-RECEPTOR-LIKE SERINE/THREONINE-PROTEIN KINASE SD2-5"/>
    <property type="match status" value="1"/>
</dbReference>
<accession>A0A067FDN0</accession>
<gene>
    <name evidence="3" type="ORF">CISIN_1g038376mg</name>
</gene>
<dbReference type="Proteomes" id="UP000027120">
    <property type="component" value="Unassembled WGS sequence"/>
</dbReference>
<reference evidence="3 4" key="1">
    <citation type="submission" date="2014-04" db="EMBL/GenBank/DDBJ databases">
        <authorList>
            <consortium name="International Citrus Genome Consortium"/>
            <person name="Gmitter F."/>
            <person name="Chen C."/>
            <person name="Farmerie W."/>
            <person name="Harkins T."/>
            <person name="Desany B."/>
            <person name="Mohiuddin M."/>
            <person name="Kodira C."/>
            <person name="Borodovsky M."/>
            <person name="Lomsadze A."/>
            <person name="Burns P."/>
            <person name="Jenkins J."/>
            <person name="Prochnik S."/>
            <person name="Shu S."/>
            <person name="Chapman J."/>
            <person name="Pitluck S."/>
            <person name="Schmutz J."/>
            <person name="Rokhsar D."/>
        </authorList>
    </citation>
    <scope>NUCLEOTIDE SEQUENCE</scope>
</reference>
<evidence type="ECO:0000313" key="3">
    <source>
        <dbReference type="EMBL" id="KDO61311.1"/>
    </source>
</evidence>
<dbReference type="AlphaFoldDB" id="A0A067FDN0"/>
<dbReference type="STRING" id="2711.A0A067FDN0"/>
<evidence type="ECO:0000256" key="2">
    <source>
        <dbReference type="SAM" id="SignalP"/>
    </source>
</evidence>
<dbReference type="InterPro" id="IPR051343">
    <property type="entry name" value="G-type_lectin_kinases/EP1-like"/>
</dbReference>
<sequence length="330" mass="37437">MDSLALSCLIVLSLPLLPFLSAANIPLGSTLSSTSNNSSWISPSTDFAFGFRQLNNNSDLFLLAIWFNKIPERTIIWHANEDNHPEDQHLSLLPPTFCLKIWEAKQYGMKSPTKLYEMLSCLILSFKSPTNTILPTQILDLGSVLVSRFTETNFSKGRFELHFSDGSLQLIPVAWPTPSQYKNHYFRATLDFDGVFTEYAYPKNSAPNQSWFTIQRLPNNICTATSDEFGSGACGFNSYCLLQNGRRFCEFPPEYLFVDPTNRFSGCKPNYWQGCRPDDGSRNAEELYEIKELADVNWPLGDYEMLELYNQTECETSCLHDCLCVVAVKP</sequence>
<dbReference type="PANTHER" id="PTHR47976:SF78">
    <property type="entry name" value="RECEPTOR-LIKE SERINE_THREONINE-PROTEIN KINASE"/>
    <property type="match status" value="1"/>
</dbReference>
<proteinExistence type="predicted"/>
<evidence type="ECO:0000313" key="4">
    <source>
        <dbReference type="Proteomes" id="UP000027120"/>
    </source>
</evidence>
<organism evidence="3 4">
    <name type="scientific">Citrus sinensis</name>
    <name type="common">Sweet orange</name>
    <name type="synonym">Citrus aurantium var. sinensis</name>
    <dbReference type="NCBI Taxonomy" id="2711"/>
    <lineage>
        <taxon>Eukaryota</taxon>
        <taxon>Viridiplantae</taxon>
        <taxon>Streptophyta</taxon>
        <taxon>Embryophyta</taxon>
        <taxon>Tracheophyta</taxon>
        <taxon>Spermatophyta</taxon>
        <taxon>Magnoliopsida</taxon>
        <taxon>eudicotyledons</taxon>
        <taxon>Gunneridae</taxon>
        <taxon>Pentapetalae</taxon>
        <taxon>rosids</taxon>
        <taxon>malvids</taxon>
        <taxon>Sapindales</taxon>
        <taxon>Rutaceae</taxon>
        <taxon>Aurantioideae</taxon>
        <taxon>Citrus</taxon>
    </lineage>
</organism>
<protein>
    <recommendedName>
        <fullName evidence="5">Bulb-type lectin domain-containing protein</fullName>
    </recommendedName>
</protein>